<sequence length="116" mass="13240">MSDRWARRGVRAMEKGKISRFLNPVVGPSPWEARPPPRPRSQRGNLLGPPLVTPRTRLVHVTWRQACGVCFCRCPFTRANGCLLMSVFPCLPLWWGTALLPTYSLRFLKKIPNIPM</sequence>
<dbReference type="EMBL" id="AP004847">
    <property type="protein sequence ID" value="BAD28069.1"/>
    <property type="molecule type" value="Genomic_DNA"/>
</dbReference>
<proteinExistence type="predicted"/>
<evidence type="ECO:0000313" key="4">
    <source>
        <dbReference type="Proteomes" id="UP000000763"/>
    </source>
</evidence>
<evidence type="ECO:0000313" key="3">
    <source>
        <dbReference type="EMBL" id="BAD28220.1"/>
    </source>
</evidence>
<dbReference type="EMBL" id="AP004877">
    <property type="protein sequence ID" value="BAD28220.1"/>
    <property type="molecule type" value="Genomic_DNA"/>
</dbReference>
<accession>Q6ET00</accession>
<protein>
    <submittedName>
        <fullName evidence="3">Uncharacterized protein</fullName>
    </submittedName>
</protein>
<dbReference type="AlphaFoldDB" id="Q6ET00"/>
<reference evidence="4" key="3">
    <citation type="journal article" date="2005" name="Nature">
        <title>The map-based sequence of the rice genome.</title>
        <authorList>
            <consortium name="International rice genome sequencing project (IRGSP)"/>
            <person name="Matsumoto T."/>
            <person name="Wu J."/>
            <person name="Kanamori H."/>
            <person name="Katayose Y."/>
            <person name="Fujisawa M."/>
            <person name="Namiki N."/>
            <person name="Mizuno H."/>
            <person name="Yamamoto K."/>
            <person name="Antonio B.A."/>
            <person name="Baba T."/>
            <person name="Sakata K."/>
            <person name="Nagamura Y."/>
            <person name="Aoki H."/>
            <person name="Arikawa K."/>
            <person name="Arita K."/>
            <person name="Bito T."/>
            <person name="Chiden Y."/>
            <person name="Fujitsuka N."/>
            <person name="Fukunaka R."/>
            <person name="Hamada M."/>
            <person name="Harada C."/>
            <person name="Hayashi A."/>
            <person name="Hijishita S."/>
            <person name="Honda M."/>
            <person name="Hosokawa S."/>
            <person name="Ichikawa Y."/>
            <person name="Idonuma A."/>
            <person name="Iijima M."/>
            <person name="Ikeda M."/>
            <person name="Ikeno M."/>
            <person name="Ito K."/>
            <person name="Ito S."/>
            <person name="Ito T."/>
            <person name="Ito Y."/>
            <person name="Ito Y."/>
            <person name="Iwabuchi A."/>
            <person name="Kamiya K."/>
            <person name="Karasawa W."/>
            <person name="Kurita K."/>
            <person name="Katagiri S."/>
            <person name="Kikuta A."/>
            <person name="Kobayashi H."/>
            <person name="Kobayashi N."/>
            <person name="Machita K."/>
            <person name="Maehara T."/>
            <person name="Masukawa M."/>
            <person name="Mizubayashi T."/>
            <person name="Mukai Y."/>
            <person name="Nagasaki H."/>
            <person name="Nagata Y."/>
            <person name="Naito S."/>
            <person name="Nakashima M."/>
            <person name="Nakama Y."/>
            <person name="Nakamichi Y."/>
            <person name="Nakamura M."/>
            <person name="Meguro A."/>
            <person name="Negishi M."/>
            <person name="Ohta I."/>
            <person name="Ohta T."/>
            <person name="Okamoto M."/>
            <person name="Ono N."/>
            <person name="Saji S."/>
            <person name="Sakaguchi M."/>
            <person name="Sakai K."/>
            <person name="Shibata M."/>
            <person name="Shimokawa T."/>
            <person name="Song J."/>
            <person name="Takazaki Y."/>
            <person name="Terasawa K."/>
            <person name="Tsugane M."/>
            <person name="Tsuji K."/>
            <person name="Ueda S."/>
            <person name="Waki K."/>
            <person name="Yamagata H."/>
            <person name="Yamamoto M."/>
            <person name="Yamamoto S."/>
            <person name="Yamane H."/>
            <person name="Yoshiki S."/>
            <person name="Yoshihara R."/>
            <person name="Yukawa K."/>
            <person name="Zhong H."/>
            <person name="Yano M."/>
            <person name="Yuan Q."/>
            <person name="Ouyang S."/>
            <person name="Liu J."/>
            <person name="Jones K.M."/>
            <person name="Gansberger K."/>
            <person name="Moffat K."/>
            <person name="Hill J."/>
            <person name="Bera J."/>
            <person name="Fadrosh D."/>
            <person name="Jin S."/>
            <person name="Johri S."/>
            <person name="Kim M."/>
            <person name="Overton L."/>
            <person name="Reardon M."/>
            <person name="Tsitrin T."/>
            <person name="Vuong H."/>
            <person name="Weaver B."/>
            <person name="Ciecko A."/>
            <person name="Tallon L."/>
            <person name="Jackson J."/>
            <person name="Pai G."/>
            <person name="Aken S.V."/>
            <person name="Utterback T."/>
            <person name="Reidmuller S."/>
            <person name="Feldblyum T."/>
            <person name="Hsiao J."/>
            <person name="Zismann V."/>
            <person name="Iobst S."/>
            <person name="de Vazeille A.R."/>
            <person name="Buell C.R."/>
            <person name="Ying K."/>
            <person name="Li Y."/>
            <person name="Lu T."/>
            <person name="Huang Y."/>
            <person name="Zhao Q."/>
            <person name="Feng Q."/>
            <person name="Zhang L."/>
            <person name="Zhu J."/>
            <person name="Weng Q."/>
            <person name="Mu J."/>
            <person name="Lu Y."/>
            <person name="Fan D."/>
            <person name="Liu Y."/>
            <person name="Guan J."/>
            <person name="Zhang Y."/>
            <person name="Yu S."/>
            <person name="Liu X."/>
            <person name="Zhang Y."/>
            <person name="Hong G."/>
            <person name="Han B."/>
            <person name="Choisne N."/>
            <person name="Demange N."/>
            <person name="Orjeda G."/>
            <person name="Samain S."/>
            <person name="Cattolico L."/>
            <person name="Pelletier E."/>
            <person name="Couloux A."/>
            <person name="Segurens B."/>
            <person name="Wincker P."/>
            <person name="D'Hont A."/>
            <person name="Scarpelli C."/>
            <person name="Weissenbach J."/>
            <person name="Salanoubat M."/>
            <person name="Quetier F."/>
            <person name="Yu Y."/>
            <person name="Kim H.R."/>
            <person name="Rambo T."/>
            <person name="Currie J."/>
            <person name="Collura K."/>
            <person name="Luo M."/>
            <person name="Yang T."/>
            <person name="Ammiraju J.S.S."/>
            <person name="Engler F."/>
            <person name="Soderlund C."/>
            <person name="Wing R.A."/>
            <person name="Palmer L.E."/>
            <person name="de la Bastide M."/>
            <person name="Spiegel L."/>
            <person name="Nascimento L."/>
            <person name="Zutavern T."/>
            <person name="O'Shaughnessy A."/>
            <person name="Dike S."/>
            <person name="Dedhia N."/>
            <person name="Preston R."/>
            <person name="Balija V."/>
            <person name="McCombie W.R."/>
            <person name="Chow T."/>
            <person name="Chen H."/>
            <person name="Chung M."/>
            <person name="Chen C."/>
            <person name="Shaw J."/>
            <person name="Wu H."/>
            <person name="Hsiao K."/>
            <person name="Chao Y."/>
            <person name="Chu M."/>
            <person name="Cheng C."/>
            <person name="Hour A."/>
            <person name="Lee P."/>
            <person name="Lin S."/>
            <person name="Lin Y."/>
            <person name="Liou J."/>
            <person name="Liu S."/>
            <person name="Hsing Y."/>
            <person name="Raghuvanshi S."/>
            <person name="Mohanty A."/>
            <person name="Bharti A.K."/>
            <person name="Gaur A."/>
            <person name="Gupta V."/>
            <person name="Kumar D."/>
            <person name="Ravi V."/>
            <person name="Vij S."/>
            <person name="Kapur A."/>
            <person name="Khurana P."/>
            <person name="Khurana P."/>
            <person name="Khurana J.P."/>
            <person name="Tyagi A.K."/>
            <person name="Gaikwad K."/>
            <person name="Singh A."/>
            <person name="Dalal V."/>
            <person name="Srivastava S."/>
            <person name="Dixit A."/>
            <person name="Pal A.K."/>
            <person name="Ghazi I.A."/>
            <person name="Yadav M."/>
            <person name="Pandit A."/>
            <person name="Bhargava A."/>
            <person name="Sureshbabu K."/>
            <person name="Batra K."/>
            <person name="Sharma T.R."/>
            <person name="Mohapatra T."/>
            <person name="Singh N.K."/>
            <person name="Messing J."/>
            <person name="Nelson A.B."/>
            <person name="Fuks G."/>
            <person name="Kavchok S."/>
            <person name="Keizer G."/>
            <person name="Linton E."/>
            <person name="Llaca V."/>
            <person name="Song R."/>
            <person name="Tanyolac B."/>
            <person name="Young S."/>
            <person name="Ho-Il K."/>
            <person name="Hahn J.H."/>
            <person name="Sangsakoo G."/>
            <person name="Vanavichit A."/>
            <person name="de Mattos Luiz.A.T."/>
            <person name="Zimmer P.D."/>
            <person name="Malone G."/>
            <person name="Dellagostin O."/>
            <person name="de Oliveira A.C."/>
            <person name="Bevan M."/>
            <person name="Bancroft I."/>
            <person name="Minx P."/>
            <person name="Cordum H."/>
            <person name="Wilson R."/>
            <person name="Cheng Z."/>
            <person name="Jin W."/>
            <person name="Jiang J."/>
            <person name="Leong S.A."/>
            <person name="Iwama H."/>
            <person name="Gojobori T."/>
            <person name="Itoh T."/>
            <person name="Niimura Y."/>
            <person name="Fujii Y."/>
            <person name="Habara T."/>
            <person name="Sakai H."/>
            <person name="Sato Y."/>
            <person name="Wilson G."/>
            <person name="Kumar K."/>
            <person name="McCouch S."/>
            <person name="Juretic N."/>
            <person name="Hoen D."/>
            <person name="Wright S."/>
            <person name="Bruskiewich R."/>
            <person name="Bureau T."/>
            <person name="Miyao A."/>
            <person name="Hirochika H."/>
            <person name="Nishikawa T."/>
            <person name="Kadowaki K."/>
            <person name="Sugiura M."/>
            <person name="Burr B."/>
            <person name="Sasaki T."/>
        </authorList>
    </citation>
    <scope>NUCLEOTIDE SEQUENCE [LARGE SCALE GENOMIC DNA]</scope>
    <source>
        <strain evidence="4">cv. Nipponbare</strain>
    </source>
</reference>
<evidence type="ECO:0000313" key="2">
    <source>
        <dbReference type="EMBL" id="BAD28069.1"/>
    </source>
</evidence>
<reference evidence="4" key="4">
    <citation type="journal article" date="2008" name="Nucleic Acids Res.">
        <title>The rice annotation project database (RAP-DB): 2008 update.</title>
        <authorList>
            <consortium name="The rice annotation project (RAP)"/>
        </authorList>
    </citation>
    <scope>GENOME REANNOTATION</scope>
    <source>
        <strain evidence="4">cv. Nipponbare</strain>
    </source>
</reference>
<organism evidence="3 4">
    <name type="scientific">Oryza sativa subsp. japonica</name>
    <name type="common">Rice</name>
    <dbReference type="NCBI Taxonomy" id="39947"/>
    <lineage>
        <taxon>Eukaryota</taxon>
        <taxon>Viridiplantae</taxon>
        <taxon>Streptophyta</taxon>
        <taxon>Embryophyta</taxon>
        <taxon>Tracheophyta</taxon>
        <taxon>Spermatophyta</taxon>
        <taxon>Magnoliopsida</taxon>
        <taxon>Liliopsida</taxon>
        <taxon>Poales</taxon>
        <taxon>Poaceae</taxon>
        <taxon>BOP clade</taxon>
        <taxon>Oryzoideae</taxon>
        <taxon>Oryzeae</taxon>
        <taxon>Oryzinae</taxon>
        <taxon>Oryza</taxon>
        <taxon>Oryza sativa</taxon>
    </lineage>
</organism>
<feature type="region of interest" description="Disordered" evidence="1">
    <location>
        <begin position="25"/>
        <end position="49"/>
    </location>
</feature>
<evidence type="ECO:0000256" key="1">
    <source>
        <dbReference type="SAM" id="MobiDB-lite"/>
    </source>
</evidence>
<dbReference type="Proteomes" id="UP000000763">
    <property type="component" value="Chromosome 2"/>
</dbReference>
<name>Q6ET00_ORYSJ</name>
<gene>
    <name evidence="2" type="ORF">OJ1298_H07.23</name>
    <name evidence="3" type="ORF">P0472F10.1</name>
</gene>
<reference evidence="2" key="1">
    <citation type="submission" date="2002-03" db="EMBL/GenBank/DDBJ databases">
        <title>Oryza sativa nipponbare(GA3) genomic DNA, chromosome 2, BAC clone:OJ1298_H07.</title>
        <authorList>
            <person name="Sasaki T."/>
            <person name="Matsumoto T."/>
            <person name="Yamamoto K."/>
        </authorList>
    </citation>
    <scope>NUCLEOTIDE SEQUENCE</scope>
</reference>
<reference evidence="3" key="2">
    <citation type="submission" date="2002-03" db="EMBL/GenBank/DDBJ databases">
        <title>Oryza sativa nipponbare(GA3) genomic DNA, chromosome 2, PAC clone:P0472F10.</title>
        <authorList>
            <person name="Sasaki T."/>
            <person name="Matsumoto T."/>
            <person name="Yamamoto K."/>
        </authorList>
    </citation>
    <scope>NUCLEOTIDE SEQUENCE</scope>
</reference>